<dbReference type="EMBL" id="JBHSVR010000001">
    <property type="protein sequence ID" value="MFC6634215.1"/>
    <property type="molecule type" value="Genomic_DNA"/>
</dbReference>
<dbReference type="Pfam" id="PF11738">
    <property type="entry name" value="DUF3298"/>
    <property type="match status" value="1"/>
</dbReference>
<comment type="caution">
    <text evidence="2">The sequence shown here is derived from an EMBL/GenBank/DDBJ whole genome shotgun (WGS) entry which is preliminary data.</text>
</comment>
<dbReference type="Gene3D" id="3.30.565.40">
    <property type="entry name" value="Fervidobacterium nodosum Rt17-B1 like"/>
    <property type="match status" value="1"/>
</dbReference>
<sequence>MQPGRIFSKSIVPALFLGALVSLSGCGGEREAARNDATIGKLDSRLETLERRASNCAAGRDCASVSISREVFEQRPALNKAVLRLLVRQLQGNGEDQTSASSLEEIADIFLAEAAQMEEISSAVWQLTGEARRLSRRGKLLTVEINSYRYTGGAHGMPSVHWLNWNLSSAEQVSLEQVIGDGKEKRFWKEAQAAHRRWQDKQPGSNRDFRQMWPFQRSEDFRLDDEGLVLLYNVYTLGPYVLGPVQLTIPWKDLRDVVREQYQPASAPDRQRK</sequence>
<protein>
    <submittedName>
        <fullName evidence="2">DUF3298 domain-containing protein</fullName>
    </submittedName>
</protein>
<dbReference type="Proteomes" id="UP001596425">
    <property type="component" value="Unassembled WGS sequence"/>
</dbReference>
<dbReference type="InterPro" id="IPR037126">
    <property type="entry name" value="PdaC/RsiV-like_sf"/>
</dbReference>
<evidence type="ECO:0000313" key="2">
    <source>
        <dbReference type="EMBL" id="MFC6634215.1"/>
    </source>
</evidence>
<name>A0ABW1YQ67_9GAMM</name>
<dbReference type="Gene3D" id="3.90.640.20">
    <property type="entry name" value="Heat-shock cognate protein, ATPase"/>
    <property type="match status" value="1"/>
</dbReference>
<keyword evidence="3" id="KW-1185">Reference proteome</keyword>
<dbReference type="RefSeq" id="WP_193189879.1">
    <property type="nucleotide sequence ID" value="NZ_JACZFR010000009.1"/>
</dbReference>
<evidence type="ECO:0000313" key="3">
    <source>
        <dbReference type="Proteomes" id="UP001596425"/>
    </source>
</evidence>
<proteinExistence type="predicted"/>
<dbReference type="PROSITE" id="PS51257">
    <property type="entry name" value="PROKAR_LIPOPROTEIN"/>
    <property type="match status" value="1"/>
</dbReference>
<reference evidence="3" key="1">
    <citation type="journal article" date="2019" name="Int. J. Syst. Evol. Microbiol.">
        <title>The Global Catalogue of Microorganisms (GCM) 10K type strain sequencing project: providing services to taxonomists for standard genome sequencing and annotation.</title>
        <authorList>
            <consortium name="The Broad Institute Genomics Platform"/>
            <consortium name="The Broad Institute Genome Sequencing Center for Infectious Disease"/>
            <person name="Wu L."/>
            <person name="Ma J."/>
        </authorList>
    </citation>
    <scope>NUCLEOTIDE SEQUENCE [LARGE SCALE GENOMIC DNA]</scope>
    <source>
        <strain evidence="3">CGMCC 1.13718</strain>
    </source>
</reference>
<evidence type="ECO:0000259" key="1">
    <source>
        <dbReference type="Pfam" id="PF11738"/>
    </source>
</evidence>
<gene>
    <name evidence="2" type="ORF">ACFQBM_13025</name>
</gene>
<organism evidence="2 3">
    <name type="scientific">Microbulbifer taiwanensis</name>
    <dbReference type="NCBI Taxonomy" id="986746"/>
    <lineage>
        <taxon>Bacteria</taxon>
        <taxon>Pseudomonadati</taxon>
        <taxon>Pseudomonadota</taxon>
        <taxon>Gammaproteobacteria</taxon>
        <taxon>Cellvibrionales</taxon>
        <taxon>Microbulbiferaceae</taxon>
        <taxon>Microbulbifer</taxon>
    </lineage>
</organism>
<accession>A0ABW1YQ67</accession>
<feature type="domain" description="DUF3298" evidence="1">
    <location>
        <begin position="181"/>
        <end position="252"/>
    </location>
</feature>
<dbReference type="InterPro" id="IPR021729">
    <property type="entry name" value="DUF3298"/>
</dbReference>